<evidence type="ECO:0000313" key="4">
    <source>
        <dbReference type="EMBL" id="KAH9418767.1"/>
    </source>
</evidence>
<dbReference type="InterPro" id="IPR026854">
    <property type="entry name" value="VPS13_N"/>
</dbReference>
<dbReference type="Pfam" id="PF12624">
    <property type="entry name" value="VPS13_N"/>
    <property type="match status" value="1"/>
</dbReference>
<reference evidence="4 5" key="2">
    <citation type="journal article" date="2022" name="Mol. Biol. Evol.">
        <title>Comparative Genomics Reveals Insights into the Divergent Evolution of Astigmatic Mites and Household Pest Adaptations.</title>
        <authorList>
            <person name="Xiong Q."/>
            <person name="Wan A.T."/>
            <person name="Liu X."/>
            <person name="Fung C.S."/>
            <person name="Xiao X."/>
            <person name="Malainual N."/>
            <person name="Hou J."/>
            <person name="Wang L."/>
            <person name="Wang M."/>
            <person name="Yang K.Y."/>
            <person name="Cui Y."/>
            <person name="Leung E.L."/>
            <person name="Nong W."/>
            <person name="Shin S.K."/>
            <person name="Au S.W."/>
            <person name="Jeong K.Y."/>
            <person name="Chew F.T."/>
            <person name="Hui J.H."/>
            <person name="Leung T.F."/>
            <person name="Tungtrongchitr A."/>
            <person name="Zhong N."/>
            <person name="Liu Z."/>
            <person name="Tsui S.K."/>
        </authorList>
    </citation>
    <scope>NUCLEOTIDE SEQUENCE [LARGE SCALE GENOMIC DNA]</scope>
    <source>
        <strain evidence="4">Derp</strain>
    </source>
</reference>
<organism evidence="4 5">
    <name type="scientific">Dermatophagoides pteronyssinus</name>
    <name type="common">European house dust mite</name>
    <dbReference type="NCBI Taxonomy" id="6956"/>
    <lineage>
        <taxon>Eukaryota</taxon>
        <taxon>Metazoa</taxon>
        <taxon>Ecdysozoa</taxon>
        <taxon>Arthropoda</taxon>
        <taxon>Chelicerata</taxon>
        <taxon>Arachnida</taxon>
        <taxon>Acari</taxon>
        <taxon>Acariformes</taxon>
        <taxon>Sarcoptiformes</taxon>
        <taxon>Astigmata</taxon>
        <taxon>Psoroptidia</taxon>
        <taxon>Analgoidea</taxon>
        <taxon>Pyroglyphidae</taxon>
        <taxon>Dermatophagoidinae</taxon>
        <taxon>Dermatophagoides</taxon>
    </lineage>
</organism>
<dbReference type="InterPro" id="IPR026847">
    <property type="entry name" value="VPS13"/>
</dbReference>
<gene>
    <name evidence="4" type="primary">VPS13D_1</name>
    <name evidence="4" type="ORF">DERP_004093</name>
</gene>
<evidence type="ECO:0000256" key="1">
    <source>
        <dbReference type="ARBA" id="ARBA00022448"/>
    </source>
</evidence>
<feature type="region of interest" description="Disordered" evidence="2">
    <location>
        <begin position="403"/>
        <end position="430"/>
    </location>
</feature>
<proteinExistence type="predicted"/>
<accession>A0ABQ8J8S5</accession>
<dbReference type="PANTHER" id="PTHR16166:SF141">
    <property type="entry name" value="INTERMEMBRANE LIPID TRANSFER PROTEIN VPS13D"/>
    <property type="match status" value="1"/>
</dbReference>
<keyword evidence="1" id="KW-0813">Transport</keyword>
<evidence type="ECO:0000259" key="3">
    <source>
        <dbReference type="Pfam" id="PF12624"/>
    </source>
</evidence>
<dbReference type="EMBL" id="NJHN03000062">
    <property type="protein sequence ID" value="KAH9418767.1"/>
    <property type="molecule type" value="Genomic_DNA"/>
</dbReference>
<evidence type="ECO:0000256" key="2">
    <source>
        <dbReference type="SAM" id="MobiDB-lite"/>
    </source>
</evidence>
<name>A0ABQ8J8S5_DERPT</name>
<feature type="compositionally biased region" description="Polar residues" evidence="2">
    <location>
        <begin position="407"/>
        <end position="422"/>
    </location>
</feature>
<protein>
    <submittedName>
        <fullName evidence="4">Vacuolar protein sorting-associated protein 13D</fullName>
    </submittedName>
</protein>
<reference evidence="4 5" key="1">
    <citation type="journal article" date="2018" name="J. Allergy Clin. Immunol.">
        <title>High-quality assembly of Dermatophagoides pteronyssinus genome and transcriptome reveals a wide range of novel allergens.</title>
        <authorList>
            <person name="Liu X.Y."/>
            <person name="Yang K.Y."/>
            <person name="Wang M.Q."/>
            <person name="Kwok J.S."/>
            <person name="Zeng X."/>
            <person name="Yang Z."/>
            <person name="Xiao X.J."/>
            <person name="Lau C.P."/>
            <person name="Li Y."/>
            <person name="Huang Z.M."/>
            <person name="Ba J.G."/>
            <person name="Yim A.K."/>
            <person name="Ouyang C.Y."/>
            <person name="Ngai S.M."/>
            <person name="Chan T.F."/>
            <person name="Leung E.L."/>
            <person name="Liu L."/>
            <person name="Liu Z.G."/>
            <person name="Tsui S.K."/>
        </authorList>
    </citation>
    <scope>NUCLEOTIDE SEQUENCE [LARGE SCALE GENOMIC DNA]</scope>
    <source>
        <strain evidence="4">Derp</strain>
    </source>
</reference>
<comment type="caution">
    <text evidence="4">The sequence shown here is derived from an EMBL/GenBank/DDBJ whole genome shotgun (WGS) entry which is preliminary data.</text>
</comment>
<feature type="domain" description="Chorein N-terminal" evidence="3">
    <location>
        <begin position="1"/>
        <end position="319"/>
    </location>
</feature>
<sequence>MLESFAAWILNTYIGDYFGNVNTHQLRMSLKNGEIELEHLPLKRDLIRYLGLPLEANTGFIGKISIKFPSWSSFTSEPLVITIEDLFLIVKPITNFSYNEEEEKRSQQEFKISQLDMMEQRWKALHDDDLTEPNSYYSSSYSSWLNYGSSLINNVLMNIHLKISSIHIRYEDYSTISGCTFATGIVIRSLTICSTDENWQPKFVTGQNFNNDNNFLFKLIDLESFACYFDVETLLFSEFDFDIMVDYMRKTLDRNLNHKNIETEHDYMIAPVNGKCYLKRNCSEMSLKSCKQPRTVIDVQLECVPIMMTAIQYKHLLDWSIAFQTHKTLWQRVENEFTLDELCSIREIVFWRANQILKKQLNPTQDHNENKTITEQTQTSSGYWFLPFNVLSNLYYSNYSSNDTDQKSSTNANEESEQQNNDFHSDKHCNPSLTSSSLNLSSTITEDIFITRNLILEFEFNQMKIGIDITNPNAYACSCHNRDYNNGNHNCNGKQLILAVTDHQQQQPKNIYLTQNELNQLQLDLNFECQNLNLTLLRTDDSISTIITENSNSMQKLATAIFIGCGWQFRFSSDMLSIDGRMDSLELLDLITAPNVNRHRRVLSIGKTIDDNDNDSTIISNNSEAETTTSIPVEKALMFSLSRHMNENILRLNIEMASFCYVHSSILVYELSLCRKCFSDVLEAYFSRAFKERFRAATTEVLRGIVPDTTATADSMAEQLNDVQSTTSPTPPPTSIRTISSSSKLSLFKMQTKSTNRKTKLKSKNQSMANPFVDNFKLNVFIRSPVIICPISPSSHEVVVFHLGHMLLNNHNHSTDIIRSVGREMIVWKPAKQRQRKFGTAGNQLPLLTSSQNSSSSSQQQQQQHQVQIIRIMLKFVI</sequence>
<evidence type="ECO:0000313" key="5">
    <source>
        <dbReference type="Proteomes" id="UP000887458"/>
    </source>
</evidence>
<dbReference type="Proteomes" id="UP000887458">
    <property type="component" value="Unassembled WGS sequence"/>
</dbReference>
<keyword evidence="5" id="KW-1185">Reference proteome</keyword>
<dbReference type="PANTHER" id="PTHR16166">
    <property type="entry name" value="VACUOLAR PROTEIN SORTING-ASSOCIATED PROTEIN VPS13"/>
    <property type="match status" value="1"/>
</dbReference>